<feature type="active site" evidence="6">
    <location>
        <position position="68"/>
    </location>
</feature>
<dbReference type="InterPro" id="IPR001506">
    <property type="entry name" value="Peptidase_M12A"/>
</dbReference>
<keyword evidence="5 7" id="KW-0482">Metalloprotease</keyword>
<dbReference type="PRINTS" id="PR00480">
    <property type="entry name" value="ASTACIN"/>
</dbReference>
<keyword evidence="1 7" id="KW-0645">Protease</keyword>
<comment type="cofactor">
    <cofactor evidence="7">
        <name>Zn(2+)</name>
        <dbReference type="ChEBI" id="CHEBI:29105"/>
    </cofactor>
    <text evidence="7">Binds 1 zinc ion per subunit.</text>
</comment>
<dbReference type="AlphaFoldDB" id="A0A6U2HV54"/>
<dbReference type="Pfam" id="PF01400">
    <property type="entry name" value="Astacin"/>
    <property type="match status" value="1"/>
</dbReference>
<feature type="domain" description="Peptidase M12A" evidence="8">
    <location>
        <begin position="1"/>
        <end position="177"/>
    </location>
</feature>
<accession>A0A6U2HV54</accession>
<evidence type="ECO:0000313" key="10">
    <source>
        <dbReference type="EMBL" id="CAD8323412.1"/>
    </source>
</evidence>
<dbReference type="EC" id="3.4.24.-" evidence="7"/>
<evidence type="ECO:0000256" key="2">
    <source>
        <dbReference type="ARBA" id="ARBA00022723"/>
    </source>
</evidence>
<dbReference type="SMART" id="SM00235">
    <property type="entry name" value="ZnMc"/>
    <property type="match status" value="1"/>
</dbReference>
<dbReference type="Gene3D" id="3.40.390.10">
    <property type="entry name" value="Collagenase (Catalytic Domain)"/>
    <property type="match status" value="1"/>
</dbReference>
<gene>
    <name evidence="9" type="ORF">TDUB1175_LOCUS21829</name>
    <name evidence="10" type="ORF">TDUB1175_LOCUS21830</name>
</gene>
<evidence type="ECO:0000256" key="7">
    <source>
        <dbReference type="RuleBase" id="RU361183"/>
    </source>
</evidence>
<evidence type="ECO:0000256" key="1">
    <source>
        <dbReference type="ARBA" id="ARBA00022670"/>
    </source>
</evidence>
<evidence type="ECO:0000256" key="6">
    <source>
        <dbReference type="PROSITE-ProRule" id="PRU01211"/>
    </source>
</evidence>
<keyword evidence="2 7" id="KW-0479">Metal-binding</keyword>
<dbReference type="GO" id="GO:0004222">
    <property type="term" value="F:metalloendopeptidase activity"/>
    <property type="evidence" value="ECO:0007669"/>
    <property type="project" value="UniProtKB-UniRule"/>
</dbReference>
<dbReference type="InterPro" id="IPR024079">
    <property type="entry name" value="MetalloPept_cat_dom_sf"/>
</dbReference>
<dbReference type="InterPro" id="IPR006026">
    <property type="entry name" value="Peptidase_Metallo"/>
</dbReference>
<keyword evidence="3 7" id="KW-0378">Hydrolase</keyword>
<evidence type="ECO:0000259" key="8">
    <source>
        <dbReference type="PROSITE" id="PS51864"/>
    </source>
</evidence>
<dbReference type="SUPFAM" id="SSF55486">
    <property type="entry name" value="Metalloproteases ('zincins'), catalytic domain"/>
    <property type="match status" value="1"/>
</dbReference>
<dbReference type="PANTHER" id="PTHR10127">
    <property type="entry name" value="DISCOIDIN, CUB, EGF, LAMININ , AND ZINC METALLOPROTEASE DOMAIN CONTAINING"/>
    <property type="match status" value="1"/>
</dbReference>
<keyword evidence="4 7" id="KW-0862">Zinc</keyword>
<dbReference type="GO" id="GO:0006508">
    <property type="term" value="P:proteolysis"/>
    <property type="evidence" value="ECO:0007669"/>
    <property type="project" value="UniProtKB-KW"/>
</dbReference>
<proteinExistence type="predicted"/>
<evidence type="ECO:0000256" key="4">
    <source>
        <dbReference type="ARBA" id="ARBA00022833"/>
    </source>
</evidence>
<dbReference type="PROSITE" id="PS51864">
    <property type="entry name" value="ASTACIN"/>
    <property type="match status" value="1"/>
</dbReference>
<sequence>MKHIEEKTSIRFERYDSSKHNNWVILADYKDGVASSYVGRMKDSGWQRVNLDTDWAIGGHDLGSAIYELVHALGWQHTQARPDRDTYVTINKGNIEDGKGGNFNIAQSSVYDAVQKCRAYDYGSIMHYSGDAFSKNGKNTISTKDSSKQDNIGQRSGLSKQDATEIQEYYFGFPKCIPREKTCITIFGTKVCF</sequence>
<evidence type="ECO:0000313" key="9">
    <source>
        <dbReference type="EMBL" id="CAD8323411.1"/>
    </source>
</evidence>
<name>A0A6U2HV54_9STRA</name>
<dbReference type="EMBL" id="HBED01043430">
    <property type="protein sequence ID" value="CAD8323411.1"/>
    <property type="molecule type" value="Transcribed_RNA"/>
</dbReference>
<dbReference type="EMBL" id="HBED01043431">
    <property type="protein sequence ID" value="CAD8323412.1"/>
    <property type="molecule type" value="Transcribed_RNA"/>
</dbReference>
<reference evidence="9" key="1">
    <citation type="submission" date="2021-01" db="EMBL/GenBank/DDBJ databases">
        <authorList>
            <person name="Corre E."/>
            <person name="Pelletier E."/>
            <person name="Niang G."/>
            <person name="Scheremetjew M."/>
            <person name="Finn R."/>
            <person name="Kale V."/>
            <person name="Holt S."/>
            <person name="Cochrane G."/>
            <person name="Meng A."/>
            <person name="Brown T."/>
            <person name="Cohen L."/>
        </authorList>
    </citation>
    <scope>NUCLEOTIDE SEQUENCE</scope>
    <source>
        <strain evidence="9">CCMP147</strain>
    </source>
</reference>
<evidence type="ECO:0000256" key="3">
    <source>
        <dbReference type="ARBA" id="ARBA00022801"/>
    </source>
</evidence>
<dbReference type="PANTHER" id="PTHR10127:SF780">
    <property type="entry name" value="METALLOENDOPEPTIDASE"/>
    <property type="match status" value="1"/>
</dbReference>
<organism evidence="9">
    <name type="scientific">Pseudictyota dubia</name>
    <dbReference type="NCBI Taxonomy" id="2749911"/>
    <lineage>
        <taxon>Eukaryota</taxon>
        <taxon>Sar</taxon>
        <taxon>Stramenopiles</taxon>
        <taxon>Ochrophyta</taxon>
        <taxon>Bacillariophyta</taxon>
        <taxon>Mediophyceae</taxon>
        <taxon>Biddulphiophycidae</taxon>
        <taxon>Eupodiscales</taxon>
        <taxon>Odontellaceae</taxon>
        <taxon>Pseudictyota</taxon>
    </lineage>
</organism>
<dbReference type="GO" id="GO:0008270">
    <property type="term" value="F:zinc ion binding"/>
    <property type="evidence" value="ECO:0007669"/>
    <property type="project" value="InterPro"/>
</dbReference>
<protein>
    <recommendedName>
        <fullName evidence="7">Metalloendopeptidase</fullName>
        <ecNumber evidence="7">3.4.24.-</ecNumber>
    </recommendedName>
</protein>
<evidence type="ECO:0000256" key="5">
    <source>
        <dbReference type="ARBA" id="ARBA00023049"/>
    </source>
</evidence>
<comment type="caution">
    <text evidence="6">Lacks conserved residue(s) required for the propagation of feature annotation.</text>
</comment>